<proteinExistence type="predicted"/>
<evidence type="ECO:0000313" key="2">
    <source>
        <dbReference type="Proteomes" id="UP000642265"/>
    </source>
</evidence>
<dbReference type="Proteomes" id="UP000642265">
    <property type="component" value="Unassembled WGS sequence"/>
</dbReference>
<dbReference type="RefSeq" id="WP_151687976.1">
    <property type="nucleotide sequence ID" value="NZ_WBWO01000001.1"/>
</dbReference>
<dbReference type="EMBL" id="JACZKO010000063">
    <property type="protein sequence ID" value="MBE0563651.1"/>
    <property type="molecule type" value="Genomic_DNA"/>
</dbReference>
<evidence type="ECO:0000313" key="1">
    <source>
        <dbReference type="EMBL" id="MBE0563651.1"/>
    </source>
</evidence>
<reference evidence="1" key="2">
    <citation type="submission" date="2020-10" db="EMBL/GenBank/DDBJ databases">
        <title>Enrichment of novel Verrucomicrobia, Bacteroidetes and Krumholzibacteria in an oxygen-limited, methane- and iron-fed bioreactor inoculated with Bothnian Sea sediments.</title>
        <authorList>
            <person name="Martins P.D."/>
            <person name="de Jong A."/>
            <person name="Lenstra W.K."/>
            <person name="van Helmond N.A.G.M."/>
            <person name="Slomp C.P."/>
            <person name="Jetten M.S.M."/>
            <person name="Welte C.U."/>
            <person name="Rasigraf O."/>
        </authorList>
    </citation>
    <scope>NUCLEOTIDE SEQUENCE</scope>
    <source>
        <strain evidence="1">MAG47</strain>
    </source>
</reference>
<comment type="caution">
    <text evidence="1">The sequence shown here is derived from an EMBL/GenBank/DDBJ whole genome shotgun (WGS) entry which is preliminary data.</text>
</comment>
<sequence>MALYDSIFGYGADTTGLNLGASNPVGSYMQSAPEVSAPAVNPLSTGLDNWNGLRNVATSGVGTGGGVAEAPGTAGTGSGLGFNMGTLNVALQGLSTIGSLWQAWEANKLAKEQFKTSKAFANANLANQIQSYNTALEDRSRSRAFTEGQSAEEAQSYIDKNRLQERQI</sequence>
<accession>A0A8I0NBD6</accession>
<name>A0A8I0NBD6_BRUAN</name>
<organism evidence="1 2">
    <name type="scientific">Brucella anthropi</name>
    <name type="common">Ochrobactrum anthropi</name>
    <dbReference type="NCBI Taxonomy" id="529"/>
    <lineage>
        <taxon>Bacteria</taxon>
        <taxon>Pseudomonadati</taxon>
        <taxon>Pseudomonadota</taxon>
        <taxon>Alphaproteobacteria</taxon>
        <taxon>Hyphomicrobiales</taxon>
        <taxon>Brucellaceae</taxon>
        <taxon>Brucella/Ochrobactrum group</taxon>
        <taxon>Brucella</taxon>
    </lineage>
</organism>
<dbReference type="AlphaFoldDB" id="A0A8I0NBD6"/>
<reference evidence="1" key="1">
    <citation type="submission" date="2020-09" db="EMBL/GenBank/DDBJ databases">
        <authorList>
            <person name="Dalcin Martins P."/>
        </authorList>
    </citation>
    <scope>NUCLEOTIDE SEQUENCE</scope>
    <source>
        <strain evidence="1">MAG47</strain>
    </source>
</reference>
<protein>
    <submittedName>
        <fullName evidence="1">Uncharacterized protein</fullName>
    </submittedName>
</protein>
<gene>
    <name evidence="1" type="ORF">IH622_22930</name>
</gene>